<dbReference type="RefSeq" id="WP_354457477.1">
    <property type="nucleotide sequence ID" value="NZ_JBEWSZ010000001.1"/>
</dbReference>
<protein>
    <submittedName>
        <fullName evidence="1">Uncharacterized protein</fullName>
    </submittedName>
</protein>
<comment type="caution">
    <text evidence="1">The sequence shown here is derived from an EMBL/GenBank/DDBJ whole genome shotgun (WGS) entry which is preliminary data.</text>
</comment>
<organism evidence="1 2">
    <name type="scientific">Mesorhizobium shangrilense</name>
    <dbReference type="NCBI Taxonomy" id="460060"/>
    <lineage>
        <taxon>Bacteria</taxon>
        <taxon>Pseudomonadati</taxon>
        <taxon>Pseudomonadota</taxon>
        <taxon>Alphaproteobacteria</taxon>
        <taxon>Hyphomicrobiales</taxon>
        <taxon>Phyllobacteriaceae</taxon>
        <taxon>Mesorhizobium</taxon>
    </lineage>
</organism>
<accession>A0ABV2D6F6</accession>
<dbReference type="EMBL" id="JBEWSZ010000001">
    <property type="protein sequence ID" value="MET2825383.1"/>
    <property type="molecule type" value="Genomic_DNA"/>
</dbReference>
<gene>
    <name evidence="1" type="ORF">ABVQ20_00160</name>
</gene>
<name>A0ABV2D6F6_9HYPH</name>
<evidence type="ECO:0000313" key="2">
    <source>
        <dbReference type="Proteomes" id="UP001548832"/>
    </source>
</evidence>
<keyword evidence="2" id="KW-1185">Reference proteome</keyword>
<reference evidence="1 2" key="1">
    <citation type="submission" date="2024-06" db="EMBL/GenBank/DDBJ databases">
        <authorList>
            <person name="Kim D.-U."/>
        </authorList>
    </citation>
    <scope>NUCLEOTIDE SEQUENCE [LARGE SCALE GENOMIC DNA]</scope>
    <source>
        <strain evidence="1 2">KACC15460</strain>
    </source>
</reference>
<sequence length="226" mass="24933">MDKADIPPSPGILVGQERGVLWRQSTIIAPHEPGWHWSPGTANMYRRSHLQRARPMLDVVNASATDNYFMPFVHALGGSACIDIPLSAYRIHGKNRFGEIPSLSGLRTTGVAASKRSATHRRAMIKALAARARDFVATHPQSFWTLMDAPAACDGVSRQRYFTDPAIQEILADHYGELIAACGEAQTNSELRTRMGAKAFAAFLVYLRTHRQRALVETRPAAPSTR</sequence>
<proteinExistence type="predicted"/>
<evidence type="ECO:0000313" key="1">
    <source>
        <dbReference type="EMBL" id="MET2825383.1"/>
    </source>
</evidence>
<dbReference type="Proteomes" id="UP001548832">
    <property type="component" value="Unassembled WGS sequence"/>
</dbReference>